<evidence type="ECO:0000256" key="5">
    <source>
        <dbReference type="ARBA" id="ARBA00023139"/>
    </source>
</evidence>
<evidence type="ECO:0000256" key="3">
    <source>
        <dbReference type="ARBA" id="ARBA00022729"/>
    </source>
</evidence>
<keyword evidence="6" id="KW-0449">Lipoprotein</keyword>
<dbReference type="Gene3D" id="3.40.190.10">
    <property type="entry name" value="Periplasmic binding protein-like II"/>
    <property type="match status" value="2"/>
</dbReference>
<dbReference type="GO" id="GO:0016020">
    <property type="term" value="C:membrane"/>
    <property type="evidence" value="ECO:0007669"/>
    <property type="project" value="UniProtKB-SubCell"/>
</dbReference>
<keyword evidence="8" id="KW-0812">Transmembrane</keyword>
<protein>
    <submittedName>
        <fullName evidence="9">Metal ABC transporter substrate-binding protein</fullName>
    </submittedName>
</protein>
<accession>A0A3A5H3K0</accession>
<comment type="subcellular location">
    <subcellularLocation>
        <location evidence="1">Membrane</location>
        <topology evidence="1">Lipid-anchor</topology>
    </subcellularLocation>
</comment>
<dbReference type="RefSeq" id="WP_120059240.1">
    <property type="nucleotide sequence ID" value="NZ_QYRP01000002.1"/>
</dbReference>
<feature type="compositionally biased region" description="Polar residues" evidence="7">
    <location>
        <begin position="1"/>
        <end position="11"/>
    </location>
</feature>
<dbReference type="EMBL" id="QYRP01000002">
    <property type="protein sequence ID" value="RJS45339.1"/>
    <property type="molecule type" value="Genomic_DNA"/>
</dbReference>
<reference evidence="10" key="1">
    <citation type="submission" date="2018-09" db="EMBL/GenBank/DDBJ databases">
        <authorList>
            <person name="Zhu H."/>
        </authorList>
    </citation>
    <scope>NUCLEOTIDE SEQUENCE [LARGE SCALE GENOMIC DNA]</scope>
    <source>
        <strain evidence="10">K1W22B-1</strain>
    </source>
</reference>
<dbReference type="OrthoDB" id="9812878at2"/>
<comment type="similarity">
    <text evidence="2">Belongs to the NlpA lipoprotein family.</text>
</comment>
<evidence type="ECO:0000313" key="9">
    <source>
        <dbReference type="EMBL" id="RJS45339.1"/>
    </source>
</evidence>
<evidence type="ECO:0000313" key="10">
    <source>
        <dbReference type="Proteomes" id="UP000276542"/>
    </source>
</evidence>
<evidence type="ECO:0000256" key="8">
    <source>
        <dbReference type="SAM" id="Phobius"/>
    </source>
</evidence>
<evidence type="ECO:0000256" key="4">
    <source>
        <dbReference type="ARBA" id="ARBA00023136"/>
    </source>
</evidence>
<dbReference type="InterPro" id="IPR004872">
    <property type="entry name" value="Lipoprotein_NlpA"/>
</dbReference>
<keyword evidence="8" id="KW-1133">Transmembrane helix</keyword>
<evidence type="ECO:0000256" key="6">
    <source>
        <dbReference type="ARBA" id="ARBA00023288"/>
    </source>
</evidence>
<evidence type="ECO:0000256" key="7">
    <source>
        <dbReference type="SAM" id="MobiDB-lite"/>
    </source>
</evidence>
<feature type="transmembrane region" description="Helical" evidence="8">
    <location>
        <begin position="34"/>
        <end position="55"/>
    </location>
</feature>
<keyword evidence="4 8" id="KW-0472">Membrane</keyword>
<comment type="caution">
    <text evidence="9">The sequence shown here is derived from an EMBL/GenBank/DDBJ whole genome shotgun (WGS) entry which is preliminary data.</text>
</comment>
<evidence type="ECO:0000256" key="1">
    <source>
        <dbReference type="ARBA" id="ARBA00004635"/>
    </source>
</evidence>
<dbReference type="Pfam" id="PF03180">
    <property type="entry name" value="Lipoprotein_9"/>
    <property type="match status" value="1"/>
</dbReference>
<keyword evidence="10" id="KW-1185">Reference proteome</keyword>
<dbReference type="PANTHER" id="PTHR30429">
    <property type="entry name" value="D-METHIONINE-BINDING LIPOPROTEIN METQ"/>
    <property type="match status" value="1"/>
</dbReference>
<dbReference type="PANTHER" id="PTHR30429:SF0">
    <property type="entry name" value="METHIONINE-BINDING LIPOPROTEIN METQ"/>
    <property type="match status" value="1"/>
</dbReference>
<organism evidence="9 10">
    <name type="scientific">Nocardioides cavernaquae</name>
    <dbReference type="NCBI Taxonomy" id="2321396"/>
    <lineage>
        <taxon>Bacteria</taxon>
        <taxon>Bacillati</taxon>
        <taxon>Actinomycetota</taxon>
        <taxon>Actinomycetes</taxon>
        <taxon>Propionibacteriales</taxon>
        <taxon>Nocardioidaceae</taxon>
        <taxon>Nocardioides</taxon>
    </lineage>
</organism>
<proteinExistence type="inferred from homology"/>
<gene>
    <name evidence="9" type="ORF">D4739_03315</name>
</gene>
<name>A0A3A5H3K0_9ACTN</name>
<keyword evidence="3" id="KW-0732">Signal</keyword>
<feature type="region of interest" description="Disordered" evidence="7">
    <location>
        <begin position="1"/>
        <end position="23"/>
    </location>
</feature>
<dbReference type="Proteomes" id="UP000276542">
    <property type="component" value="Unassembled WGS sequence"/>
</dbReference>
<dbReference type="SUPFAM" id="SSF53850">
    <property type="entry name" value="Periplasmic binding protein-like II"/>
    <property type="match status" value="1"/>
</dbReference>
<sequence length="317" mass="33978">MSITEKSNSSLGGPGGPGGSDDFDIDLGGGRRRILVAAIAVVALIVAGVVAWRVAGGSDEETKADGSHFGKNVQIAYQASSASEKAFLEYLDKEIAPDHGITIEPVGIEDGNQLDKATADGKYIANIYQHKHWLKQVTDSTGWKLSALGPVFQWSYSVYSEKYDSFDALPKGATIALLNDPANTAQALWILEREGAITFKDGVDPAEATEQDIATNPRGFKFKYIEYGAGPRSLPSVDAVIDYNMSFVDAGTPDSERILAPDAPKDFAGQLVVGTKYLDDPQVKVLKEIFFDPAVQTYLKTNDDPSLKGQLAPVSAS</sequence>
<keyword evidence="5" id="KW-0564">Palmitate</keyword>
<evidence type="ECO:0000256" key="2">
    <source>
        <dbReference type="ARBA" id="ARBA00008973"/>
    </source>
</evidence>
<dbReference type="AlphaFoldDB" id="A0A3A5H3K0"/>